<feature type="binding site" evidence="8">
    <location>
        <position position="158"/>
    </location>
    <ligand>
        <name>ATP</name>
        <dbReference type="ChEBI" id="CHEBI:30616"/>
    </ligand>
</feature>
<comment type="function">
    <text evidence="8 10">Plays an essential role in the initiation and regulation of chromosomal replication. ATP-DnaA binds to the origin of replication (oriC) to initiate formation of the DNA replication initiation complex once per cell cycle. Binds the DnaA box (a 9 base pair repeat at the origin) and separates the double-stranded (ds)DNA. Forms a right-handed helical filament on oriC DNA; dsDNA binds to the exterior of the filament while single-stranded (ss)DNA is stabiized in the filament's interior. The ATP-DnaA-oriC complex binds and stabilizes one strand of the AT-rich DNA unwinding element (DUE), permitting loading of DNA polymerase. After initiation quickly degrades to an ADP-DnaA complex that is not apt for DNA replication. Binds acidic phospholipids.</text>
</comment>
<evidence type="ECO:0000313" key="15">
    <source>
        <dbReference type="EMBL" id="KPL79218.1"/>
    </source>
</evidence>
<dbReference type="Pfam" id="PF00308">
    <property type="entry name" value="Bac_DnaA"/>
    <property type="match status" value="1"/>
</dbReference>
<feature type="compositionally biased region" description="Low complexity" evidence="12">
    <location>
        <begin position="97"/>
        <end position="110"/>
    </location>
</feature>
<evidence type="ECO:0000256" key="10">
    <source>
        <dbReference type="RuleBase" id="RU000577"/>
    </source>
</evidence>
<evidence type="ECO:0000256" key="3">
    <source>
        <dbReference type="ARBA" id="ARBA00022705"/>
    </source>
</evidence>
<dbReference type="GO" id="GO:0005737">
    <property type="term" value="C:cytoplasm"/>
    <property type="evidence" value="ECO:0007669"/>
    <property type="project" value="UniProtKB-SubCell"/>
</dbReference>
<name>A0A0N8GNW3_9CHLR</name>
<dbReference type="Pfam" id="PF11638">
    <property type="entry name" value="DnaA_N"/>
    <property type="match status" value="1"/>
</dbReference>
<feature type="binding site" evidence="8">
    <location>
        <position position="159"/>
    </location>
    <ligand>
        <name>ATP</name>
        <dbReference type="ChEBI" id="CHEBI:30616"/>
    </ligand>
</feature>
<dbReference type="InterPro" id="IPR018312">
    <property type="entry name" value="Chromosome_initiator_DnaA_CS"/>
</dbReference>
<evidence type="ECO:0000256" key="5">
    <source>
        <dbReference type="ARBA" id="ARBA00022840"/>
    </source>
</evidence>
<keyword evidence="5 8" id="KW-0067">ATP-binding</keyword>
<evidence type="ECO:0000256" key="12">
    <source>
        <dbReference type="SAM" id="MobiDB-lite"/>
    </source>
</evidence>
<dbReference type="HAMAP" id="MF_00377">
    <property type="entry name" value="DnaA_bact"/>
    <property type="match status" value="1"/>
</dbReference>
<dbReference type="Gene3D" id="1.10.8.60">
    <property type="match status" value="1"/>
</dbReference>
<accession>A0A0N8GNW3</accession>
<proteinExistence type="inferred from homology"/>
<dbReference type="InterPro" id="IPR038454">
    <property type="entry name" value="DnaA_N_sf"/>
</dbReference>
<dbReference type="STRING" id="1134406.ADN00_05095"/>
<dbReference type="SUPFAM" id="SSF52540">
    <property type="entry name" value="P-loop containing nucleoside triphosphate hydrolases"/>
    <property type="match status" value="1"/>
</dbReference>
<dbReference type="NCBIfam" id="TIGR00362">
    <property type="entry name" value="DnaA"/>
    <property type="match status" value="1"/>
</dbReference>
<dbReference type="PANTHER" id="PTHR30050:SF2">
    <property type="entry name" value="CHROMOSOMAL REPLICATION INITIATOR PROTEIN DNAA"/>
    <property type="match status" value="1"/>
</dbReference>
<dbReference type="InterPro" id="IPR013317">
    <property type="entry name" value="DnaA_dom"/>
</dbReference>
<organism evidence="15 16">
    <name type="scientific">Ornatilinea apprima</name>
    <dbReference type="NCBI Taxonomy" id="1134406"/>
    <lineage>
        <taxon>Bacteria</taxon>
        <taxon>Bacillati</taxon>
        <taxon>Chloroflexota</taxon>
        <taxon>Anaerolineae</taxon>
        <taxon>Anaerolineales</taxon>
        <taxon>Anaerolineaceae</taxon>
        <taxon>Ornatilinea</taxon>
    </lineage>
</organism>
<evidence type="ECO:0000256" key="2">
    <source>
        <dbReference type="ARBA" id="ARBA00022490"/>
    </source>
</evidence>
<comment type="subunit">
    <text evidence="8">Oligomerizes as a right-handed, spiral filament on DNA at oriC.</text>
</comment>
<dbReference type="InterPro" id="IPR013159">
    <property type="entry name" value="DnaA_C"/>
</dbReference>
<evidence type="ECO:0000256" key="1">
    <source>
        <dbReference type="ARBA" id="ARBA00006583"/>
    </source>
</evidence>
<evidence type="ECO:0000256" key="9">
    <source>
        <dbReference type="NCBIfam" id="TIGR00362"/>
    </source>
</evidence>
<feature type="binding site" evidence="8">
    <location>
        <position position="157"/>
    </location>
    <ligand>
        <name>ATP</name>
        <dbReference type="ChEBI" id="CHEBI:30616"/>
    </ligand>
</feature>
<dbReference type="Pfam" id="PF08299">
    <property type="entry name" value="Bac_DnaA_C"/>
    <property type="match status" value="1"/>
</dbReference>
<feature type="domain" description="AAA+ ATPase" evidence="13">
    <location>
        <begin position="144"/>
        <end position="271"/>
    </location>
</feature>
<evidence type="ECO:0000256" key="8">
    <source>
        <dbReference type="HAMAP-Rule" id="MF_00377"/>
    </source>
</evidence>
<dbReference type="GO" id="GO:0006270">
    <property type="term" value="P:DNA replication initiation"/>
    <property type="evidence" value="ECO:0007669"/>
    <property type="project" value="UniProtKB-UniRule"/>
</dbReference>
<comment type="domain">
    <text evidence="8">Domain I is involved in oligomerization and binding regulators, domain II is flexibile and of varying length in different bacteria, domain III forms the AAA+ region, while domain IV binds dsDNA.</text>
</comment>
<dbReference type="Gene3D" id="1.10.1750.10">
    <property type="match status" value="1"/>
</dbReference>
<evidence type="ECO:0000256" key="6">
    <source>
        <dbReference type="ARBA" id="ARBA00023121"/>
    </source>
</evidence>
<dbReference type="PATRIC" id="fig|1134406.4.peg.389"/>
<dbReference type="SMART" id="SM00760">
    <property type="entry name" value="Bac_DnaA_C"/>
    <property type="match status" value="1"/>
</dbReference>
<dbReference type="Gene3D" id="3.30.300.180">
    <property type="match status" value="1"/>
</dbReference>
<keyword evidence="6 8" id="KW-0446">Lipid-binding</keyword>
<dbReference type="InterPro" id="IPR024633">
    <property type="entry name" value="DnaA_N_dom"/>
</dbReference>
<dbReference type="OrthoDB" id="9807019at2"/>
<dbReference type="InterPro" id="IPR001957">
    <property type="entry name" value="Chromosome_initiator_DnaA"/>
</dbReference>
<dbReference type="GO" id="GO:0005524">
    <property type="term" value="F:ATP binding"/>
    <property type="evidence" value="ECO:0007669"/>
    <property type="project" value="UniProtKB-UniRule"/>
</dbReference>
<evidence type="ECO:0000256" key="7">
    <source>
        <dbReference type="ARBA" id="ARBA00023125"/>
    </source>
</evidence>
<dbReference type="Gene3D" id="3.40.50.300">
    <property type="entry name" value="P-loop containing nucleotide triphosphate hydrolases"/>
    <property type="match status" value="1"/>
</dbReference>
<feature type="region of interest" description="Domain IV, binds dsDNA" evidence="8">
    <location>
        <begin position="326"/>
        <end position="450"/>
    </location>
</feature>
<dbReference type="PANTHER" id="PTHR30050">
    <property type="entry name" value="CHROMOSOMAL REPLICATION INITIATOR PROTEIN DNAA"/>
    <property type="match status" value="1"/>
</dbReference>
<dbReference type="Proteomes" id="UP000050417">
    <property type="component" value="Unassembled WGS sequence"/>
</dbReference>
<dbReference type="GO" id="GO:0005886">
    <property type="term" value="C:plasma membrane"/>
    <property type="evidence" value="ECO:0007669"/>
    <property type="project" value="TreeGrafter"/>
</dbReference>
<comment type="similarity">
    <text evidence="1 8 11">Belongs to the DnaA family.</text>
</comment>
<dbReference type="InterPro" id="IPR010921">
    <property type="entry name" value="Trp_repressor/repl_initiator"/>
</dbReference>
<evidence type="ECO:0000259" key="13">
    <source>
        <dbReference type="SMART" id="SM00382"/>
    </source>
</evidence>
<reference evidence="15 16" key="1">
    <citation type="submission" date="2015-07" db="EMBL/GenBank/DDBJ databases">
        <title>Genome sequence of Ornatilinea apprima DSM 23815.</title>
        <authorList>
            <person name="Hemp J."/>
            <person name="Ward L.M."/>
            <person name="Pace L.A."/>
            <person name="Fischer W.W."/>
        </authorList>
    </citation>
    <scope>NUCLEOTIDE SEQUENCE [LARGE SCALE GENOMIC DNA]</scope>
    <source>
        <strain evidence="15 16">P3M-1</strain>
    </source>
</reference>
<dbReference type="SUPFAM" id="SSF48295">
    <property type="entry name" value="TrpR-like"/>
    <property type="match status" value="1"/>
</dbReference>
<comment type="caution">
    <text evidence="15">The sequence shown here is derived from an EMBL/GenBank/DDBJ whole genome shotgun (WGS) entry which is preliminary data.</text>
</comment>
<keyword evidence="4 8" id="KW-0547">Nucleotide-binding</keyword>
<dbReference type="GO" id="GO:0006275">
    <property type="term" value="P:regulation of DNA replication"/>
    <property type="evidence" value="ECO:0007669"/>
    <property type="project" value="UniProtKB-UniRule"/>
</dbReference>
<gene>
    <name evidence="8" type="primary">dnaA</name>
    <name evidence="15" type="ORF">ADN00_05095</name>
</gene>
<dbReference type="InterPro" id="IPR020591">
    <property type="entry name" value="Chromosome_initiator_DnaA-like"/>
</dbReference>
<sequence length="450" mass="50568">MNGQQAWQATVGQLQMEMSKAAFDTWVRSAEFVGHQNNTVTIGVQNAYARDWLESRLSSTVTRLISGMLSEPQQVEFIVYQKDYHDGPVELEEEAEAPASAQGESESSSSQTVNRYTFDNFVVGPSNRLAHAACMAVAENPAHAYNPMFLYGGVGLGKTHLLHAIGNSARAMGLTVLYVSSEDFTNDLVEAIRTRTTAAFRERYRRMDVLLIDDIQFIAGKESTQEEFFHTFNTLHGQEKQIVMSSDRPPKAMVTLEERLRSRFEWGLTVDIQPPDLETRVAILRSKAQRARRQVPPEILDLIARRIQSNIRELEGALTRVLAYADLSGQPLSNELVSSALADLIPQRSSIEPNQVLETVAAAFSMPLDRLLGRERSREVALPRQVAMYLLREEINISLPQIGETLGGRDHTTVMYACDKVADLIERDDRFRRQIIQIREKLYGRSPANG</sequence>
<dbReference type="InterPro" id="IPR027417">
    <property type="entry name" value="P-loop_NTPase"/>
</dbReference>
<keyword evidence="7 8" id="KW-0238">DNA-binding</keyword>
<feature type="region of interest" description="Disordered" evidence="12">
    <location>
        <begin position="93"/>
        <end position="112"/>
    </location>
</feature>
<keyword evidence="2 8" id="KW-0963">Cytoplasm</keyword>
<evidence type="ECO:0000256" key="4">
    <source>
        <dbReference type="ARBA" id="ARBA00022741"/>
    </source>
</evidence>
<feature type="region of interest" description="Domain I, interacts with DnaA modulators" evidence="8">
    <location>
        <begin position="1"/>
        <end position="96"/>
    </location>
</feature>
<dbReference type="AlphaFoldDB" id="A0A0N8GNW3"/>
<evidence type="ECO:0000256" key="11">
    <source>
        <dbReference type="RuleBase" id="RU004227"/>
    </source>
</evidence>
<dbReference type="PRINTS" id="PR00051">
    <property type="entry name" value="DNAA"/>
</dbReference>
<dbReference type="CDD" id="cd00009">
    <property type="entry name" value="AAA"/>
    <property type="match status" value="1"/>
</dbReference>
<dbReference type="GO" id="GO:0008289">
    <property type="term" value="F:lipid binding"/>
    <property type="evidence" value="ECO:0007669"/>
    <property type="project" value="UniProtKB-KW"/>
</dbReference>
<protein>
    <recommendedName>
        <fullName evidence="8 9">Chromosomal replication initiator protein DnaA</fullName>
    </recommendedName>
</protein>
<comment type="caution">
    <text evidence="8">Lacks conserved residue(s) required for the propagation of feature annotation.</text>
</comment>
<keyword evidence="3 8" id="KW-0235">DNA replication</keyword>
<keyword evidence="16" id="KW-1185">Reference proteome</keyword>
<dbReference type="CDD" id="cd06571">
    <property type="entry name" value="Bac_DnaA_C"/>
    <property type="match status" value="1"/>
</dbReference>
<comment type="subcellular location">
    <subcellularLocation>
        <location evidence="8">Cytoplasm</location>
    </subcellularLocation>
</comment>
<dbReference type="InterPro" id="IPR003593">
    <property type="entry name" value="AAA+_ATPase"/>
</dbReference>
<feature type="domain" description="Chromosomal replication initiator DnaA C-terminal" evidence="14">
    <location>
        <begin position="352"/>
        <end position="421"/>
    </location>
</feature>
<dbReference type="RefSeq" id="WP_075061873.1">
    <property type="nucleotide sequence ID" value="NZ_LGCL01000015.1"/>
</dbReference>
<dbReference type="SMART" id="SM00382">
    <property type="entry name" value="AAA"/>
    <property type="match status" value="1"/>
</dbReference>
<feature type="binding site" evidence="8">
    <location>
        <position position="155"/>
    </location>
    <ligand>
        <name>ATP</name>
        <dbReference type="ChEBI" id="CHEBI:30616"/>
    </ligand>
</feature>
<dbReference type="FunFam" id="1.10.8.60:FF:000003">
    <property type="entry name" value="Chromosomal replication initiator protein DnaA"/>
    <property type="match status" value="1"/>
</dbReference>
<dbReference type="GO" id="GO:0003688">
    <property type="term" value="F:DNA replication origin binding"/>
    <property type="evidence" value="ECO:0007669"/>
    <property type="project" value="UniProtKB-UniRule"/>
</dbReference>
<dbReference type="EMBL" id="LGCL01000015">
    <property type="protein sequence ID" value="KPL79218.1"/>
    <property type="molecule type" value="Genomic_DNA"/>
</dbReference>
<dbReference type="FunFam" id="3.40.50.300:FF:000668">
    <property type="entry name" value="Chromosomal replication initiator protein DnaA"/>
    <property type="match status" value="1"/>
</dbReference>
<dbReference type="PROSITE" id="PS01008">
    <property type="entry name" value="DNAA"/>
    <property type="match status" value="1"/>
</dbReference>
<evidence type="ECO:0000313" key="16">
    <source>
        <dbReference type="Proteomes" id="UP000050417"/>
    </source>
</evidence>
<evidence type="ECO:0000259" key="14">
    <source>
        <dbReference type="SMART" id="SM00760"/>
    </source>
</evidence>